<reference evidence="3" key="1">
    <citation type="journal article" date="2021" name="ISME J.">
        <title>Evolutionary origin and ecological implication of a unique nif island in free-living Bradyrhizobium lineages.</title>
        <authorList>
            <person name="Tao J."/>
        </authorList>
    </citation>
    <scope>NUCLEOTIDE SEQUENCE [LARGE SCALE GENOMIC DNA]</scope>
    <source>
        <strain evidence="3">SZCCT0094</strain>
    </source>
</reference>
<dbReference type="Gene3D" id="3.40.50.150">
    <property type="entry name" value="Vaccinia Virus protein VP39"/>
    <property type="match status" value="1"/>
</dbReference>
<dbReference type="GO" id="GO:0032259">
    <property type="term" value="P:methylation"/>
    <property type="evidence" value="ECO:0007669"/>
    <property type="project" value="UniProtKB-KW"/>
</dbReference>
<keyword evidence="3" id="KW-1185">Reference proteome</keyword>
<comment type="caution">
    <text evidence="2">The sequence shown here is derived from an EMBL/GenBank/DDBJ whole genome shotgun (WGS) entry which is preliminary data.</text>
</comment>
<organism evidence="2 3">
    <name type="scientific">Bradyrhizobium denitrificans</name>
    <dbReference type="NCBI Taxonomy" id="2734912"/>
    <lineage>
        <taxon>Bacteria</taxon>
        <taxon>Pseudomonadati</taxon>
        <taxon>Pseudomonadota</taxon>
        <taxon>Alphaproteobacteria</taxon>
        <taxon>Hyphomicrobiales</taxon>
        <taxon>Nitrobacteraceae</taxon>
        <taxon>Bradyrhizobium</taxon>
    </lineage>
</organism>
<dbReference type="InterPro" id="IPR006342">
    <property type="entry name" value="FkbM_mtfrase"/>
</dbReference>
<dbReference type="PANTHER" id="PTHR34203:SF15">
    <property type="entry name" value="SLL1173 PROTEIN"/>
    <property type="match status" value="1"/>
</dbReference>
<dbReference type="InterPro" id="IPR029063">
    <property type="entry name" value="SAM-dependent_MTases_sf"/>
</dbReference>
<sequence length="328" mass="36530">MEALLRRTDEAAAGRSLSLDRGNGMLTGAGALDRIALLALQAGSLLTQPYGHRGYRLGCKAVANFVSRRDIVVRLNEDAEFAIPFCDGYWSRLLNRRYHYEEEIEAFLRSAKDVRYSFVDCGANFGYWSVLASSRPFGGQQTLAIEASRDNAKRLATNALLNGDRFRWLNAAVGEKSGGFARITGARHEAFGTLVLAEPESEAVPVVSLDGLAADSLIDPVLPVVIKLDVEGVEIEALTGAQGLLRRDCVVICEEHGLDRTHGITRHLIDALALRVFAYDEAERRFMRLDRIERLDRIKKHAWVGYNVFATSSALWEERLLAATWRHR</sequence>
<dbReference type="PANTHER" id="PTHR34203">
    <property type="entry name" value="METHYLTRANSFERASE, FKBM FAMILY PROTEIN"/>
    <property type="match status" value="1"/>
</dbReference>
<dbReference type="EMBL" id="JAFCLK010000004">
    <property type="protein sequence ID" value="MBR1135256.1"/>
    <property type="molecule type" value="Genomic_DNA"/>
</dbReference>
<proteinExistence type="predicted"/>
<evidence type="ECO:0000259" key="1">
    <source>
        <dbReference type="Pfam" id="PF05050"/>
    </source>
</evidence>
<evidence type="ECO:0000313" key="2">
    <source>
        <dbReference type="EMBL" id="MBR1135256.1"/>
    </source>
</evidence>
<dbReference type="Proteomes" id="UP001314635">
    <property type="component" value="Unassembled WGS sequence"/>
</dbReference>
<keyword evidence="2" id="KW-0808">Transferase</keyword>
<accession>A0ABS5G3H6</accession>
<dbReference type="InterPro" id="IPR052514">
    <property type="entry name" value="SAM-dependent_MTase"/>
</dbReference>
<keyword evidence="2" id="KW-0489">Methyltransferase</keyword>
<evidence type="ECO:0000313" key="3">
    <source>
        <dbReference type="Proteomes" id="UP001314635"/>
    </source>
</evidence>
<dbReference type="RefSeq" id="WP_172238784.1">
    <property type="nucleotide sequence ID" value="NZ_JABFDP010000020.1"/>
</dbReference>
<protein>
    <submittedName>
        <fullName evidence="2">FkbM family methyltransferase</fullName>
    </submittedName>
</protein>
<dbReference type="Pfam" id="PF05050">
    <property type="entry name" value="Methyltransf_21"/>
    <property type="match status" value="1"/>
</dbReference>
<dbReference type="GO" id="GO:0008168">
    <property type="term" value="F:methyltransferase activity"/>
    <property type="evidence" value="ECO:0007669"/>
    <property type="project" value="UniProtKB-KW"/>
</dbReference>
<dbReference type="SUPFAM" id="SSF53335">
    <property type="entry name" value="S-adenosyl-L-methionine-dependent methyltransferases"/>
    <property type="match status" value="1"/>
</dbReference>
<name>A0ABS5G3H6_9BRAD</name>
<gene>
    <name evidence="2" type="ORF">JQ619_05735</name>
</gene>
<dbReference type="NCBIfam" id="TIGR01444">
    <property type="entry name" value="fkbM_fam"/>
    <property type="match status" value="1"/>
</dbReference>
<feature type="domain" description="Methyltransferase FkbM" evidence="1">
    <location>
        <begin position="120"/>
        <end position="259"/>
    </location>
</feature>